<dbReference type="EMBL" id="AP022581">
    <property type="protein sequence ID" value="BBX96119.1"/>
    <property type="molecule type" value="Genomic_DNA"/>
</dbReference>
<dbReference type="STRING" id="169765.AWC15_16945"/>
<dbReference type="Gene3D" id="3.40.50.150">
    <property type="entry name" value="Vaccinia Virus protein VP39"/>
    <property type="match status" value="1"/>
</dbReference>
<accession>A0A1X1YH32</accession>
<dbReference type="SUPFAM" id="SSF53335">
    <property type="entry name" value="S-adenosyl-L-methionine-dependent methyltransferases"/>
    <property type="match status" value="1"/>
</dbReference>
<keyword evidence="2" id="KW-1185">Reference proteome</keyword>
<proteinExistence type="predicted"/>
<gene>
    <name evidence="1" type="ORF">MLAC_14130</name>
</gene>
<dbReference type="Pfam" id="PF13578">
    <property type="entry name" value="Methyltransf_24"/>
    <property type="match status" value="1"/>
</dbReference>
<dbReference type="OrthoDB" id="9799672at2"/>
<name>A0A1X1YH32_9MYCO</name>
<protein>
    <submittedName>
        <fullName evidence="1">Uncharacterized protein</fullName>
    </submittedName>
</protein>
<reference evidence="1 2" key="1">
    <citation type="journal article" date="2019" name="Emerg. Microbes Infect.">
        <title>Comprehensive subspecies identification of 175 nontuberculous mycobacteria species based on 7547 genomic profiles.</title>
        <authorList>
            <person name="Matsumoto Y."/>
            <person name="Kinjo T."/>
            <person name="Motooka D."/>
            <person name="Nabeya D."/>
            <person name="Jung N."/>
            <person name="Uechi K."/>
            <person name="Horii T."/>
            <person name="Iida T."/>
            <person name="Fujita J."/>
            <person name="Nakamura S."/>
        </authorList>
    </citation>
    <scope>NUCLEOTIDE SEQUENCE [LARGE SCALE GENOMIC DNA]</scope>
    <source>
        <strain evidence="1 2">JCM 15657</strain>
    </source>
</reference>
<evidence type="ECO:0000313" key="2">
    <source>
        <dbReference type="Proteomes" id="UP000466396"/>
    </source>
</evidence>
<dbReference type="KEGG" id="mlj:MLAC_14130"/>
<dbReference type="RefSeq" id="WP_085158542.1">
    <property type="nucleotide sequence ID" value="NZ_AP022581.1"/>
</dbReference>
<dbReference type="Proteomes" id="UP000466396">
    <property type="component" value="Chromosome"/>
</dbReference>
<sequence length="285" mass="32697">MNSHDAAGQLPPADPTTQLFSPPGHFYSPISSVADADRARAQRAGLELAEPYDLRAAEQVELAHRLGPKWADFSQSWCRYDPVNLWYGLGDGAVYYSMLNALRPKHLVEVGSGFTSTIALDVRDHDLHDLELTFVEPNPERLLGLLKDGDHKAITIHKNAVQDIPIETFDKLGKNDILFIDSTHVSKPGSDVNWLLFRVLPRLSPGVVIHVHDIFYPFEYPDSWLEQRRSWNESYLLRAFLSYNNVFQIMFFNSWIWQKRPEIVRRYLPESVSEEPGSIWLRRVA</sequence>
<organism evidence="1 2">
    <name type="scientific">Mycobacterium lacus</name>
    <dbReference type="NCBI Taxonomy" id="169765"/>
    <lineage>
        <taxon>Bacteria</taxon>
        <taxon>Bacillati</taxon>
        <taxon>Actinomycetota</taxon>
        <taxon>Actinomycetes</taxon>
        <taxon>Mycobacteriales</taxon>
        <taxon>Mycobacteriaceae</taxon>
        <taxon>Mycobacterium</taxon>
    </lineage>
</organism>
<dbReference type="InterPro" id="IPR029063">
    <property type="entry name" value="SAM-dependent_MTases_sf"/>
</dbReference>
<evidence type="ECO:0000313" key="1">
    <source>
        <dbReference type="EMBL" id="BBX96119.1"/>
    </source>
</evidence>
<dbReference type="AlphaFoldDB" id="A0A1X1YH32"/>